<dbReference type="Proteomes" id="UP000225062">
    <property type="component" value="Unassembled WGS sequence"/>
</dbReference>
<name>A0ABD6TKX6_9BACI</name>
<dbReference type="RefSeq" id="WP_097994507.1">
    <property type="nucleotide sequence ID" value="NZ_NUBD01000039.1"/>
</dbReference>
<accession>A0ABD6TKX6</accession>
<dbReference type="EMBL" id="NUUI01000044">
    <property type="protein sequence ID" value="PHG18140.1"/>
    <property type="molecule type" value="Genomic_DNA"/>
</dbReference>
<dbReference type="Gene3D" id="2.60.40.3600">
    <property type="match status" value="1"/>
</dbReference>
<evidence type="ECO:0000313" key="3">
    <source>
        <dbReference type="Proteomes" id="UP000225062"/>
    </source>
</evidence>
<reference evidence="2 3" key="1">
    <citation type="submission" date="2017-09" db="EMBL/GenBank/DDBJ databases">
        <title>Large-scale bioinformatics analysis of Bacillus genomes uncovers conserved roles of natural products in bacterial physiology.</title>
        <authorList>
            <consortium name="Agbiome Team Llc"/>
            <person name="Bleich R.M."/>
            <person name="Grubbs K.J."/>
            <person name="Santa Maria K.C."/>
            <person name="Allen S.E."/>
            <person name="Farag S."/>
            <person name="Shank E.A."/>
            <person name="Bowers A."/>
        </authorList>
    </citation>
    <scope>NUCLEOTIDE SEQUENCE [LARGE SCALE GENOMIC DNA]</scope>
    <source>
        <strain evidence="2 3">AFS032503</strain>
    </source>
</reference>
<gene>
    <name evidence="2" type="ORF">COI74_21705</name>
</gene>
<feature type="domain" description="Putative mucin/carbohydrate-binding" evidence="1">
    <location>
        <begin position="50"/>
        <end position="169"/>
    </location>
</feature>
<evidence type="ECO:0000313" key="2">
    <source>
        <dbReference type="EMBL" id="PHG18140.1"/>
    </source>
</evidence>
<proteinExistence type="predicted"/>
<dbReference type="AlphaFoldDB" id="A0ABD6TKX6"/>
<organism evidence="2 3">
    <name type="scientific">Bacillus wiedmannii</name>
    <dbReference type="NCBI Taxonomy" id="1890302"/>
    <lineage>
        <taxon>Bacteria</taxon>
        <taxon>Bacillati</taxon>
        <taxon>Bacillota</taxon>
        <taxon>Bacilli</taxon>
        <taxon>Bacillales</taxon>
        <taxon>Bacillaceae</taxon>
        <taxon>Bacillus</taxon>
        <taxon>Bacillus cereus group</taxon>
    </lineage>
</organism>
<dbReference type="InterPro" id="IPR004954">
    <property type="entry name" value="Mucin-bd"/>
</dbReference>
<sequence>KDGEVVGFVEKPNTSKIGEQQVKVETKDRFGNKKVTEVSLEVTYGDSLVYQGLSDVIRSIVTINHDDQKLHVTYTNEQIHSYFKNELYMGITLYDQNGMEKKHVTAEGQETSKNFAEQVNGTSFQYGDVVKVYHAESGRLIWYKNSELVGKGDKKKFKEISFKITPNGLEQVQ</sequence>
<protein>
    <recommendedName>
        <fullName evidence="1">Putative mucin/carbohydrate-binding domain-containing protein</fullName>
    </recommendedName>
</protein>
<evidence type="ECO:0000259" key="1">
    <source>
        <dbReference type="Pfam" id="PF03272"/>
    </source>
</evidence>
<comment type="caution">
    <text evidence="2">The sequence shown here is derived from an EMBL/GenBank/DDBJ whole genome shotgun (WGS) entry which is preliminary data.</text>
</comment>
<feature type="non-terminal residue" evidence="2">
    <location>
        <position position="1"/>
    </location>
</feature>
<dbReference type="Pfam" id="PF03272">
    <property type="entry name" value="Mucin_bdg"/>
    <property type="match status" value="1"/>
</dbReference>